<feature type="region of interest" description="Disordered" evidence="1">
    <location>
        <begin position="55"/>
        <end position="74"/>
    </location>
</feature>
<dbReference type="EMBL" id="GBRH01175669">
    <property type="protein sequence ID" value="JAE22227.1"/>
    <property type="molecule type" value="Transcribed_RNA"/>
</dbReference>
<organism evidence="2">
    <name type="scientific">Arundo donax</name>
    <name type="common">Giant reed</name>
    <name type="synonym">Donax arundinaceus</name>
    <dbReference type="NCBI Taxonomy" id="35708"/>
    <lineage>
        <taxon>Eukaryota</taxon>
        <taxon>Viridiplantae</taxon>
        <taxon>Streptophyta</taxon>
        <taxon>Embryophyta</taxon>
        <taxon>Tracheophyta</taxon>
        <taxon>Spermatophyta</taxon>
        <taxon>Magnoliopsida</taxon>
        <taxon>Liliopsida</taxon>
        <taxon>Poales</taxon>
        <taxon>Poaceae</taxon>
        <taxon>PACMAD clade</taxon>
        <taxon>Arundinoideae</taxon>
        <taxon>Arundineae</taxon>
        <taxon>Arundo</taxon>
    </lineage>
</organism>
<proteinExistence type="predicted"/>
<evidence type="ECO:0000313" key="2">
    <source>
        <dbReference type="EMBL" id="JAE22227.1"/>
    </source>
</evidence>
<sequence length="198" mass="20441">MLSGEPRPTEPGDTVVAESWYDCSSLAASSRASMALSTLALWLLMAPASRAAAGKSFSERNQSLSESTTSSFTEYPSLALDSESESPKPENSDAKLVLPATVLPLDAEDGDLVGSVLRDGVLFPDDATLSHASGLSTGGKSFSVRKPPPLRGATSTTLRSSGCAGGGGGDGRKDSSTRTVMASGSLTKPRKSRSVKNR</sequence>
<evidence type="ECO:0000256" key="1">
    <source>
        <dbReference type="SAM" id="MobiDB-lite"/>
    </source>
</evidence>
<name>A0A0A9GCK3_ARUDO</name>
<feature type="region of interest" description="Disordered" evidence="1">
    <location>
        <begin position="134"/>
        <end position="198"/>
    </location>
</feature>
<reference evidence="2" key="2">
    <citation type="journal article" date="2015" name="Data Brief">
        <title>Shoot transcriptome of the giant reed, Arundo donax.</title>
        <authorList>
            <person name="Barrero R.A."/>
            <person name="Guerrero F.D."/>
            <person name="Moolhuijzen P."/>
            <person name="Goolsby J.A."/>
            <person name="Tidwell J."/>
            <person name="Bellgard S.E."/>
            <person name="Bellgard M.I."/>
        </authorList>
    </citation>
    <scope>NUCLEOTIDE SEQUENCE</scope>
    <source>
        <tissue evidence="2">Shoot tissue taken approximately 20 cm above the soil surface</tissue>
    </source>
</reference>
<feature type="compositionally biased region" description="Low complexity" evidence="1">
    <location>
        <begin position="63"/>
        <end position="74"/>
    </location>
</feature>
<feature type="compositionally biased region" description="Basic residues" evidence="1">
    <location>
        <begin position="188"/>
        <end position="198"/>
    </location>
</feature>
<protein>
    <submittedName>
        <fullName evidence="2">Uncharacterized protein</fullName>
    </submittedName>
</protein>
<dbReference type="AlphaFoldDB" id="A0A0A9GCK3"/>
<feature type="compositionally biased region" description="Polar residues" evidence="1">
    <location>
        <begin position="177"/>
        <end position="186"/>
    </location>
</feature>
<reference evidence="2" key="1">
    <citation type="submission" date="2014-09" db="EMBL/GenBank/DDBJ databases">
        <authorList>
            <person name="Magalhaes I.L.F."/>
            <person name="Oliveira U."/>
            <person name="Santos F.R."/>
            <person name="Vidigal T.H.D.A."/>
            <person name="Brescovit A.D."/>
            <person name="Santos A.J."/>
        </authorList>
    </citation>
    <scope>NUCLEOTIDE SEQUENCE</scope>
    <source>
        <tissue evidence="2">Shoot tissue taken approximately 20 cm above the soil surface</tissue>
    </source>
</reference>
<accession>A0A0A9GCK3</accession>